<evidence type="ECO:0000256" key="3">
    <source>
        <dbReference type="PROSITE-ProRule" id="PRU00221"/>
    </source>
</evidence>
<feature type="repeat" description="WD" evidence="3">
    <location>
        <begin position="381"/>
        <end position="413"/>
    </location>
</feature>
<reference evidence="5" key="2">
    <citation type="submission" date="2025-08" db="UniProtKB">
        <authorList>
            <consortium name="Ensembl"/>
        </authorList>
    </citation>
    <scope>IDENTIFICATION</scope>
</reference>
<dbReference type="InParanoid" id="A0A674PAH5"/>
<feature type="compositionally biased region" description="Polar residues" evidence="4">
    <location>
        <begin position="928"/>
        <end position="942"/>
    </location>
</feature>
<dbReference type="InterPro" id="IPR015943">
    <property type="entry name" value="WD40/YVTN_repeat-like_dom_sf"/>
</dbReference>
<name>A0A674PAH5_TAKRU</name>
<dbReference type="PROSITE" id="PS50082">
    <property type="entry name" value="WD_REPEATS_2"/>
    <property type="match status" value="3"/>
</dbReference>
<dbReference type="GeneTree" id="ENSGT00940000168052"/>
<dbReference type="Gene3D" id="2.130.10.10">
    <property type="entry name" value="YVTN repeat-like/Quinoprotein amine dehydrogenase"/>
    <property type="match status" value="2"/>
</dbReference>
<reference evidence="5" key="3">
    <citation type="submission" date="2025-09" db="UniProtKB">
        <authorList>
            <consortium name="Ensembl"/>
        </authorList>
    </citation>
    <scope>IDENTIFICATION</scope>
</reference>
<dbReference type="InterPro" id="IPR051242">
    <property type="entry name" value="WD-EF-hand_domain"/>
</dbReference>
<feature type="compositionally biased region" description="Polar residues" evidence="4">
    <location>
        <begin position="984"/>
        <end position="993"/>
    </location>
</feature>
<proteinExistence type="predicted"/>
<dbReference type="Ensembl" id="ENSTRUT00000074257.1">
    <property type="protein sequence ID" value="ENSTRUP00000082686.1"/>
    <property type="gene ID" value="ENSTRUG00000028566.1"/>
</dbReference>
<evidence type="ECO:0000256" key="1">
    <source>
        <dbReference type="ARBA" id="ARBA00014901"/>
    </source>
</evidence>
<dbReference type="OMA" id="MIYNSHE"/>
<evidence type="ECO:0000313" key="5">
    <source>
        <dbReference type="Ensembl" id="ENSTRUP00000082686.1"/>
    </source>
</evidence>
<reference evidence="5 6" key="1">
    <citation type="journal article" date="2011" name="Genome Biol. Evol.">
        <title>Integration of the genetic map and genome assembly of fugu facilitates insights into distinct features of genome evolution in teleosts and mammals.</title>
        <authorList>
            <person name="Kai W."/>
            <person name="Kikuchi K."/>
            <person name="Tohari S."/>
            <person name="Chew A.K."/>
            <person name="Tay A."/>
            <person name="Fujiwara A."/>
            <person name="Hosoya S."/>
            <person name="Suetake H."/>
            <person name="Naruse K."/>
            <person name="Brenner S."/>
            <person name="Suzuki Y."/>
            <person name="Venkatesh B."/>
        </authorList>
    </citation>
    <scope>NUCLEOTIDE SEQUENCE [LARGE SCALE GENOMIC DNA]</scope>
</reference>
<keyword evidence="3" id="KW-0853">WD repeat</keyword>
<evidence type="ECO:0000256" key="4">
    <source>
        <dbReference type="SAM" id="MobiDB-lite"/>
    </source>
</evidence>
<feature type="region of interest" description="Disordered" evidence="4">
    <location>
        <begin position="849"/>
        <end position="993"/>
    </location>
</feature>
<feature type="repeat" description="WD" evidence="3">
    <location>
        <begin position="348"/>
        <end position="370"/>
    </location>
</feature>
<protein>
    <recommendedName>
        <fullName evidence="1">WD repeat-containing protein on Y chromosome</fullName>
    </recommendedName>
</protein>
<dbReference type="PANTHER" id="PTHR44324">
    <property type="entry name" value="WD40 REPEAT DOMAIN 95"/>
    <property type="match status" value="1"/>
</dbReference>
<dbReference type="PANTHER" id="PTHR44324:SF6">
    <property type="entry name" value="EF-HAND CALCIUM BINDING DOMAIN 8"/>
    <property type="match status" value="1"/>
</dbReference>
<dbReference type="SUPFAM" id="SSF50978">
    <property type="entry name" value="WD40 repeat-like"/>
    <property type="match status" value="2"/>
</dbReference>
<dbReference type="PROSITE" id="PS50294">
    <property type="entry name" value="WD_REPEATS_REGION"/>
    <property type="match status" value="1"/>
</dbReference>
<organism evidence="5 6">
    <name type="scientific">Takifugu rubripes</name>
    <name type="common">Japanese pufferfish</name>
    <name type="synonym">Fugu rubripes</name>
    <dbReference type="NCBI Taxonomy" id="31033"/>
    <lineage>
        <taxon>Eukaryota</taxon>
        <taxon>Metazoa</taxon>
        <taxon>Chordata</taxon>
        <taxon>Craniata</taxon>
        <taxon>Vertebrata</taxon>
        <taxon>Euteleostomi</taxon>
        <taxon>Actinopterygii</taxon>
        <taxon>Neopterygii</taxon>
        <taxon>Teleostei</taxon>
        <taxon>Neoteleostei</taxon>
        <taxon>Acanthomorphata</taxon>
        <taxon>Eupercaria</taxon>
        <taxon>Tetraodontiformes</taxon>
        <taxon>Tetradontoidea</taxon>
        <taxon>Tetraodontidae</taxon>
        <taxon>Takifugu</taxon>
    </lineage>
</organism>
<dbReference type="Proteomes" id="UP000005226">
    <property type="component" value="Chromosome 22"/>
</dbReference>
<keyword evidence="2" id="KW-0677">Repeat</keyword>
<keyword evidence="6" id="KW-1185">Reference proteome</keyword>
<sequence length="993" mass="111147">AAPSTPSSTHNTMSYETTSIEMLFERDIPKIAKLFKEMDRGNGLNQEEFCGIFKKIYGDAVSDEELIALHMKIDPDCTSTVNLCRLMDYLVDNIVAKEAMEYRKQPFPKPFQFVPTGCLQPIVRVLFISRQADLFHYITITSVGLFTIWTDAFEKKKTTNLKLNKELLKSKNRLFTDMVYMREINQLAMTTSGGDLLFYDYSKDLLLKHCFVNNNVITSMNYWSDGSKAVFFTGDVFGYVTVFISYNIKENGLFCSAAYIQNRNIPEFSTIDVSVLLKNPSENFMCYKFMNYSGNSCRHVLYCAPIETFAICSRSSKILLLAALSKSPDQPASTTTLKSDKFSTFFKSVDYSVLSERLLTGSDDGTIRVWIPHKTTCEEILKGHGSAITHIKTHPRVRRFVSLSEDGIIYVWSEYTWMCLQSLPVQYMNLAPISSMCYNIFNNELVVANSNIAKCLGRGTEAYESASTSHDSLLCGLLYHSTYKQVVSACINGTVAVWAITTGELVMEFKVTLDHFRRLTAIAFDGPQRRLITADRKLRLWNFNNGAQLKVLSVAIPNEVTSIVCVRNRVFVSQMDSNIIYNLDINGDDNIFLENPYANGISSINIHNNKLATALTNGEIIVWNIETSKAVFSLNPNTSPRIHMIYNSHEEKMRSVSVSEGVEGEGNDGSCYSKGLQSTKGNIRTIILFLKTREVNVNTATLLISAGGHLYACSVIRQGGLLGRFKAVNNEGAVITTMTTDANEQMLLTGDDTGMIYMWNIQTFGFRTAEDKGPFEKIDGCYVSLHQPDLLRSWQCHLFGIVNVQCDPVCKYIITTGFDCNVQVWRNNGNPLGILGKNQWEDEKAQTQMAKSSSGRSQIQNFRTKAVKPKAKAPVHPSSFYPLPGVGLRGKKPKERSPDIPPILTPDPNADLSKTSDGQLATDKRTGRYSSYDMQSPISDLQESSHKTEQLSPASVGSAIEPRLPQRNEAQPPLPQTAPMKGNDNLNQISLQR</sequence>
<feature type="compositionally biased region" description="Polar residues" evidence="4">
    <location>
        <begin position="849"/>
        <end position="863"/>
    </location>
</feature>
<dbReference type="AlphaFoldDB" id="A0A674PAH5"/>
<dbReference type="Pfam" id="PF00400">
    <property type="entry name" value="WD40"/>
    <property type="match status" value="3"/>
</dbReference>
<evidence type="ECO:0000313" key="6">
    <source>
        <dbReference type="Proteomes" id="UP000005226"/>
    </source>
</evidence>
<feature type="repeat" description="WD" evidence="3">
    <location>
        <begin position="467"/>
        <end position="508"/>
    </location>
</feature>
<evidence type="ECO:0000256" key="2">
    <source>
        <dbReference type="ARBA" id="ARBA00022737"/>
    </source>
</evidence>
<dbReference type="SMART" id="SM00320">
    <property type="entry name" value="WD40"/>
    <property type="match status" value="7"/>
</dbReference>
<dbReference type="InterPro" id="IPR001680">
    <property type="entry name" value="WD40_rpt"/>
</dbReference>
<accession>A0A674PAH5</accession>
<dbReference type="InterPro" id="IPR036322">
    <property type="entry name" value="WD40_repeat_dom_sf"/>
</dbReference>